<comment type="subunit">
    <text evidence="9 10">Homodimer.</text>
</comment>
<comment type="similarity">
    <text evidence="4 9 10">Belongs to the triosephosphate isomerase family.</text>
</comment>
<dbReference type="HAMAP" id="MF_00147_B">
    <property type="entry name" value="TIM_B"/>
    <property type="match status" value="1"/>
</dbReference>
<sequence length="259" mass="27831">MAADIRPMVAGNWKMNGTRSELDQIRAIAHGVSGPLSKKIDALICPPSTLLYVATTLTVDTKLLVGAQDCHQKARTGAHTGDISAEMIRDCFATHVIVGHSERRKEHGEDNYTVSMKARAAYDQGLTAIVCIGETRAQHKAGRTMDVIHRQLNESMPADATAENTIVAYEPVWAIGTGQTPGADDVARVHARMRADLVERFGARGEAIRLLYGGSVKPQNAPELLSVPHVNGALIGGASLKAADFLAIYHAYEEILTGL</sequence>
<comment type="function">
    <text evidence="9">Involved in the gluconeogenesis. Catalyzes stereospecifically the conversion of dihydroxyacetone phosphate (DHAP) to D-glyceraldehyde-3-phosphate (G3P).</text>
</comment>
<dbReference type="Gene3D" id="3.20.20.70">
    <property type="entry name" value="Aldolase class I"/>
    <property type="match status" value="1"/>
</dbReference>
<dbReference type="InterPro" id="IPR013785">
    <property type="entry name" value="Aldolase_TIM"/>
</dbReference>
<evidence type="ECO:0000256" key="4">
    <source>
        <dbReference type="ARBA" id="ARBA00007422"/>
    </source>
</evidence>
<evidence type="ECO:0000313" key="11">
    <source>
        <dbReference type="EMBL" id="TCT40902.1"/>
    </source>
</evidence>
<evidence type="ECO:0000256" key="7">
    <source>
        <dbReference type="ARBA" id="ARBA00023152"/>
    </source>
</evidence>
<dbReference type="Pfam" id="PF00121">
    <property type="entry name" value="TIM"/>
    <property type="match status" value="1"/>
</dbReference>
<dbReference type="GO" id="GO:0004807">
    <property type="term" value="F:triose-phosphate isomerase activity"/>
    <property type="evidence" value="ECO:0007669"/>
    <property type="project" value="UniProtKB-UniRule"/>
</dbReference>
<keyword evidence="8 9" id="KW-0413">Isomerase</keyword>
<dbReference type="GO" id="GO:0006096">
    <property type="term" value="P:glycolytic process"/>
    <property type="evidence" value="ECO:0007669"/>
    <property type="project" value="UniProtKB-UniRule"/>
</dbReference>
<accession>A0A4R3NV18</accession>
<dbReference type="Proteomes" id="UP000295097">
    <property type="component" value="Unassembled WGS sequence"/>
</dbReference>
<comment type="pathway">
    <text evidence="3">Carbohydrate metabolism; erythritol degradation.</text>
</comment>
<evidence type="ECO:0000256" key="1">
    <source>
        <dbReference type="ARBA" id="ARBA00000148"/>
    </source>
</evidence>
<reference evidence="11 12" key="1">
    <citation type="submission" date="2019-03" db="EMBL/GenBank/DDBJ databases">
        <title>Freshwater and sediment microbial communities from various areas in North America, analyzing microbe dynamics in response to fracking.</title>
        <authorList>
            <person name="Lamendella R."/>
        </authorList>
    </citation>
    <scope>NUCLEOTIDE SEQUENCE [LARGE SCALE GENOMIC DNA]</scope>
    <source>
        <strain evidence="11 12">175.2</strain>
    </source>
</reference>
<dbReference type="AlphaFoldDB" id="A0A4R3NV18"/>
<gene>
    <name evidence="9" type="primary">tpiA</name>
    <name evidence="11" type="ORF">EDC90_100842</name>
</gene>
<dbReference type="PANTHER" id="PTHR21139:SF42">
    <property type="entry name" value="TRIOSEPHOSPHATE ISOMERASE"/>
    <property type="match status" value="1"/>
</dbReference>
<dbReference type="SUPFAM" id="SSF51351">
    <property type="entry name" value="Triosephosphate isomerase (TIM)"/>
    <property type="match status" value="1"/>
</dbReference>
<evidence type="ECO:0000256" key="2">
    <source>
        <dbReference type="ARBA" id="ARBA00004680"/>
    </source>
</evidence>
<dbReference type="PANTHER" id="PTHR21139">
    <property type="entry name" value="TRIOSEPHOSPHATE ISOMERASE"/>
    <property type="match status" value="1"/>
</dbReference>
<evidence type="ECO:0000313" key="12">
    <source>
        <dbReference type="Proteomes" id="UP000295097"/>
    </source>
</evidence>
<dbReference type="UniPathway" id="UPA00138"/>
<dbReference type="EC" id="5.3.1.1" evidence="9 10"/>
<keyword evidence="6 9" id="KW-0963">Cytoplasm</keyword>
<dbReference type="RefSeq" id="WP_132310097.1">
    <property type="nucleotide sequence ID" value="NZ_SMAR01000008.1"/>
</dbReference>
<dbReference type="InterPro" id="IPR000652">
    <property type="entry name" value="Triosephosphate_isomerase"/>
</dbReference>
<name>A0A4R3NV18_9HYPH</name>
<feature type="binding site" evidence="9">
    <location>
        <begin position="236"/>
        <end position="237"/>
    </location>
    <ligand>
        <name>substrate</name>
    </ligand>
</feature>
<dbReference type="CDD" id="cd00311">
    <property type="entry name" value="TIM"/>
    <property type="match status" value="1"/>
</dbReference>
<dbReference type="UniPathway" id="UPA00109">
    <property type="reaction ID" value="UER00189"/>
</dbReference>
<evidence type="ECO:0000256" key="8">
    <source>
        <dbReference type="ARBA" id="ARBA00023235"/>
    </source>
</evidence>
<feature type="active site" description="Electrophile" evidence="9">
    <location>
        <position position="100"/>
    </location>
</feature>
<dbReference type="PROSITE" id="PS51440">
    <property type="entry name" value="TIM_2"/>
    <property type="match status" value="1"/>
</dbReference>
<comment type="catalytic activity">
    <reaction evidence="1">
        <text>L-erythrulose 1-phosphate = D-erythrulose 4-phosphate</text>
        <dbReference type="Rhea" id="RHEA:49588"/>
        <dbReference type="ChEBI" id="CHEBI:58002"/>
        <dbReference type="ChEBI" id="CHEBI:90796"/>
        <dbReference type="EC" id="5.3.1.33"/>
    </reaction>
</comment>
<dbReference type="PROSITE" id="PS00171">
    <property type="entry name" value="TIM_1"/>
    <property type="match status" value="1"/>
</dbReference>
<keyword evidence="5 9" id="KW-0312">Gluconeogenesis</keyword>
<evidence type="ECO:0000256" key="5">
    <source>
        <dbReference type="ARBA" id="ARBA00022432"/>
    </source>
</evidence>
<dbReference type="OrthoDB" id="9809429at2"/>
<comment type="pathway">
    <text evidence="9 10">Carbohydrate biosynthesis; gluconeogenesis.</text>
</comment>
<dbReference type="GO" id="GO:0046166">
    <property type="term" value="P:glyceraldehyde-3-phosphate biosynthetic process"/>
    <property type="evidence" value="ECO:0007669"/>
    <property type="project" value="TreeGrafter"/>
</dbReference>
<dbReference type="EMBL" id="SMAR01000008">
    <property type="protein sequence ID" value="TCT40902.1"/>
    <property type="molecule type" value="Genomic_DNA"/>
</dbReference>
<organism evidence="11 12">
    <name type="scientific">Martelella mediterranea</name>
    <dbReference type="NCBI Taxonomy" id="293089"/>
    <lineage>
        <taxon>Bacteria</taxon>
        <taxon>Pseudomonadati</taxon>
        <taxon>Pseudomonadota</taxon>
        <taxon>Alphaproteobacteria</taxon>
        <taxon>Hyphomicrobiales</taxon>
        <taxon>Aurantimonadaceae</taxon>
        <taxon>Martelella</taxon>
    </lineage>
</organism>
<comment type="pathway">
    <text evidence="2 9 10">Carbohydrate degradation; glycolysis; D-glyceraldehyde 3-phosphate from glycerone phosphate: step 1/1.</text>
</comment>
<keyword evidence="7 9" id="KW-0324">Glycolysis</keyword>
<dbReference type="UniPathway" id="UPA01066"/>
<dbReference type="GO" id="GO:0019563">
    <property type="term" value="P:glycerol catabolic process"/>
    <property type="evidence" value="ECO:0007669"/>
    <property type="project" value="TreeGrafter"/>
</dbReference>
<dbReference type="FunFam" id="3.20.20.70:FF:000016">
    <property type="entry name" value="Triosephosphate isomerase"/>
    <property type="match status" value="1"/>
</dbReference>
<keyword evidence="12" id="KW-1185">Reference proteome</keyword>
<feature type="active site" description="Proton acceptor" evidence="9">
    <location>
        <position position="170"/>
    </location>
</feature>
<feature type="binding site" evidence="9">
    <location>
        <position position="215"/>
    </location>
    <ligand>
        <name>substrate</name>
    </ligand>
</feature>
<dbReference type="InterPro" id="IPR022896">
    <property type="entry name" value="TrioseP_Isoase_bac/euk"/>
</dbReference>
<dbReference type="GO" id="GO:0005829">
    <property type="term" value="C:cytosol"/>
    <property type="evidence" value="ECO:0007669"/>
    <property type="project" value="TreeGrafter"/>
</dbReference>
<dbReference type="InterPro" id="IPR020861">
    <property type="entry name" value="Triosephosphate_isomerase_AS"/>
</dbReference>
<dbReference type="GO" id="GO:0006094">
    <property type="term" value="P:gluconeogenesis"/>
    <property type="evidence" value="ECO:0007669"/>
    <property type="project" value="UniProtKB-UniRule"/>
</dbReference>
<evidence type="ECO:0000256" key="6">
    <source>
        <dbReference type="ARBA" id="ARBA00022490"/>
    </source>
</evidence>
<protein>
    <recommendedName>
        <fullName evidence="9 10">Triosephosphate isomerase</fullName>
        <shortName evidence="9">TIM</shortName>
        <shortName evidence="9">TPI</shortName>
        <ecNumber evidence="9 10">5.3.1.1</ecNumber>
    </recommendedName>
    <alternativeName>
        <fullName evidence="9">Triose-phosphate isomerase</fullName>
    </alternativeName>
</protein>
<comment type="catalytic activity">
    <reaction evidence="9 10">
        <text>D-glyceraldehyde 3-phosphate = dihydroxyacetone phosphate</text>
        <dbReference type="Rhea" id="RHEA:18585"/>
        <dbReference type="ChEBI" id="CHEBI:57642"/>
        <dbReference type="ChEBI" id="CHEBI:59776"/>
        <dbReference type="EC" id="5.3.1.1"/>
    </reaction>
</comment>
<proteinExistence type="inferred from homology"/>
<dbReference type="NCBIfam" id="TIGR00419">
    <property type="entry name" value="tim"/>
    <property type="match status" value="1"/>
</dbReference>
<comment type="caution">
    <text evidence="11">The sequence shown here is derived from an EMBL/GenBank/DDBJ whole genome shotgun (WGS) entry which is preliminary data.</text>
</comment>
<evidence type="ECO:0000256" key="10">
    <source>
        <dbReference type="RuleBase" id="RU363013"/>
    </source>
</evidence>
<dbReference type="InterPro" id="IPR035990">
    <property type="entry name" value="TIM_sf"/>
</dbReference>
<evidence type="ECO:0000256" key="3">
    <source>
        <dbReference type="ARBA" id="ARBA00004939"/>
    </source>
</evidence>
<feature type="binding site" evidence="9">
    <location>
        <begin position="12"/>
        <end position="14"/>
    </location>
    <ligand>
        <name>substrate</name>
    </ligand>
</feature>
<comment type="subcellular location">
    <subcellularLocation>
        <location evidence="9 10">Cytoplasm</location>
    </subcellularLocation>
</comment>
<feature type="binding site" evidence="9">
    <location>
        <position position="176"/>
    </location>
    <ligand>
        <name>substrate</name>
    </ligand>
</feature>
<evidence type="ECO:0000256" key="9">
    <source>
        <dbReference type="HAMAP-Rule" id="MF_00147"/>
    </source>
</evidence>